<dbReference type="InterPro" id="IPR030048">
    <property type="entry name" value="SurE"/>
</dbReference>
<dbReference type="SUPFAM" id="SSF64167">
    <property type="entry name" value="SurE-like"/>
    <property type="match status" value="1"/>
</dbReference>
<comment type="similarity">
    <text evidence="1">Belongs to the SurE nucleotidase family.</text>
</comment>
<proteinExistence type="inferred from homology"/>
<dbReference type="GO" id="GO:0008252">
    <property type="term" value="F:nucleotidase activity"/>
    <property type="evidence" value="ECO:0007669"/>
    <property type="project" value="InterPro"/>
</dbReference>
<evidence type="ECO:0000259" key="6">
    <source>
        <dbReference type="Pfam" id="PF01975"/>
    </source>
</evidence>
<keyword evidence="3" id="KW-0378">Hydrolase</keyword>
<name>A0AA39WYI2_9PEZI</name>
<gene>
    <name evidence="7" type="ORF">B0T14DRAFT_495317</name>
</gene>
<feature type="compositionally biased region" description="Polar residues" evidence="4">
    <location>
        <begin position="54"/>
        <end position="90"/>
    </location>
</feature>
<dbReference type="GO" id="GO:0046872">
    <property type="term" value="F:metal ion binding"/>
    <property type="evidence" value="ECO:0007669"/>
    <property type="project" value="UniProtKB-KW"/>
</dbReference>
<dbReference type="AlphaFoldDB" id="A0AA39WYI2"/>
<organism evidence="7 8">
    <name type="scientific">Immersiella caudata</name>
    <dbReference type="NCBI Taxonomy" id="314043"/>
    <lineage>
        <taxon>Eukaryota</taxon>
        <taxon>Fungi</taxon>
        <taxon>Dikarya</taxon>
        <taxon>Ascomycota</taxon>
        <taxon>Pezizomycotina</taxon>
        <taxon>Sordariomycetes</taxon>
        <taxon>Sordariomycetidae</taxon>
        <taxon>Sordariales</taxon>
        <taxon>Lasiosphaeriaceae</taxon>
        <taxon>Immersiella</taxon>
    </lineage>
</organism>
<feature type="region of interest" description="Disordered" evidence="4">
    <location>
        <begin position="46"/>
        <end position="90"/>
    </location>
</feature>
<evidence type="ECO:0000313" key="8">
    <source>
        <dbReference type="Proteomes" id="UP001175000"/>
    </source>
</evidence>
<dbReference type="Pfam" id="PF01975">
    <property type="entry name" value="SurE"/>
    <property type="match status" value="1"/>
</dbReference>
<accession>A0AA39WYI2</accession>
<evidence type="ECO:0000256" key="2">
    <source>
        <dbReference type="ARBA" id="ARBA00022723"/>
    </source>
</evidence>
<evidence type="ECO:0000313" key="7">
    <source>
        <dbReference type="EMBL" id="KAK0623926.1"/>
    </source>
</evidence>
<evidence type="ECO:0000256" key="1">
    <source>
        <dbReference type="ARBA" id="ARBA00011062"/>
    </source>
</evidence>
<feature type="domain" description="Survival protein SurE-like phosphatase/nucleotidase" evidence="6">
    <location>
        <begin position="19"/>
        <end position="223"/>
    </location>
</feature>
<feature type="signal peptide" evidence="5">
    <location>
        <begin position="1"/>
        <end position="15"/>
    </location>
</feature>
<dbReference type="InterPro" id="IPR036523">
    <property type="entry name" value="SurE-like_sf"/>
</dbReference>
<evidence type="ECO:0000256" key="3">
    <source>
        <dbReference type="ARBA" id="ARBA00022801"/>
    </source>
</evidence>
<dbReference type="PANTHER" id="PTHR30457:SF0">
    <property type="entry name" value="PHOSPHATASE, PUTATIVE (AFU_ORTHOLOGUE AFUA_4G01070)-RELATED"/>
    <property type="match status" value="1"/>
</dbReference>
<protein>
    <submittedName>
        <fullName evidence="7">Survival protein sure-like phosphatase/nucleotidase</fullName>
    </submittedName>
</protein>
<reference evidence="7" key="1">
    <citation type="submission" date="2023-06" db="EMBL/GenBank/DDBJ databases">
        <title>Genome-scale phylogeny and comparative genomics of the fungal order Sordariales.</title>
        <authorList>
            <consortium name="Lawrence Berkeley National Laboratory"/>
            <person name="Hensen N."/>
            <person name="Bonometti L."/>
            <person name="Westerberg I."/>
            <person name="Brannstrom I.O."/>
            <person name="Guillou S."/>
            <person name="Cros-Aarteil S."/>
            <person name="Calhoun S."/>
            <person name="Haridas S."/>
            <person name="Kuo A."/>
            <person name="Mondo S."/>
            <person name="Pangilinan J."/>
            <person name="Riley R."/>
            <person name="Labutti K."/>
            <person name="Andreopoulos B."/>
            <person name="Lipzen A."/>
            <person name="Chen C."/>
            <person name="Yanf M."/>
            <person name="Daum C."/>
            <person name="Ng V."/>
            <person name="Clum A."/>
            <person name="Steindorff A."/>
            <person name="Ohm R."/>
            <person name="Martin F."/>
            <person name="Silar P."/>
            <person name="Natvig D."/>
            <person name="Lalanne C."/>
            <person name="Gautier V."/>
            <person name="Ament-Velasquez S.L."/>
            <person name="Kruys A."/>
            <person name="Hutchinson M.I."/>
            <person name="Powell A.J."/>
            <person name="Barry K."/>
            <person name="Miller A.N."/>
            <person name="Grigoriev I.V."/>
            <person name="Debuchy R."/>
            <person name="Gladieux P."/>
            <person name="Thoren M.H."/>
            <person name="Johannesson H."/>
        </authorList>
    </citation>
    <scope>NUCLEOTIDE SEQUENCE</scope>
    <source>
        <strain evidence="7">CBS 606.72</strain>
    </source>
</reference>
<evidence type="ECO:0000256" key="5">
    <source>
        <dbReference type="SAM" id="SignalP"/>
    </source>
</evidence>
<comment type="caution">
    <text evidence="7">The sequence shown here is derived from an EMBL/GenBank/DDBJ whole genome shotgun (WGS) entry which is preliminary data.</text>
</comment>
<keyword evidence="8" id="KW-1185">Reference proteome</keyword>
<evidence type="ECO:0000256" key="4">
    <source>
        <dbReference type="SAM" id="MobiDB-lite"/>
    </source>
</evidence>
<feature type="chain" id="PRO_5041334557" evidence="5">
    <location>
        <begin position="16"/>
        <end position="298"/>
    </location>
</feature>
<dbReference type="Proteomes" id="UP001175000">
    <property type="component" value="Unassembled WGS sequence"/>
</dbReference>
<keyword evidence="2" id="KW-0479">Metal-binding</keyword>
<dbReference type="InterPro" id="IPR002828">
    <property type="entry name" value="SurE-like_Pase/nucleotidase"/>
</dbReference>
<sequence>MRVPVLVSLALGAHAIRVIQSNDDGWAELYVRSFHDELLASGHDAVLSGPAENRSGTGSTDVEPSPRTSPCQYNSCSPASSPTPIGTNSTSPRLNWVNSFPVTAMRYGISTIGPQLWSGAAPDLAVAGPNVGSNLYLQVHFSGTVGAAVYAARQARIPAIAFSGASSGTLAWNTTPVPTRSTVYAQLATKLVNELTAGGKPYLPKDVWLNVNFPEINNKCNEVGDFRWVMTRINVGVFSQPDVQICGRTRLPTETEVIWSDGCYVSVSVGDAADKSTADAARQAVVAEKLDGLLECFR</sequence>
<dbReference type="PANTHER" id="PTHR30457">
    <property type="entry name" value="5'-NUCLEOTIDASE SURE"/>
    <property type="match status" value="1"/>
</dbReference>
<dbReference type="EMBL" id="JAULSU010000003">
    <property type="protein sequence ID" value="KAK0623926.1"/>
    <property type="molecule type" value="Genomic_DNA"/>
</dbReference>
<keyword evidence="5" id="KW-0732">Signal</keyword>
<dbReference type="Gene3D" id="3.40.1210.10">
    <property type="entry name" value="Survival protein SurE-like phosphatase/nucleotidase"/>
    <property type="match status" value="1"/>
</dbReference>